<accession>A0AAV2VYL2</accession>
<sequence length="344" mass="38781">MEYRTNWVDYAKGIGIILVVYGHVARGLQNAGIEMSPTHFSLIDSVIYSFHMPLFFFLSGLFFYQSFEKRGSKRLIFSKIDTIFYPYILWSILQGGIEAVLSNYTNGNVTFSEVFALLWEPRAQFWFLYALFLVFVVSAFIYSFAARSLTAILFVGTALIYVFNTLLPDVQLLNYLYQNLVYFFFGIAFSVYSRESVFAKHQFLLISFVTFVALQAGYHGVLGMNYSQRGLLSLVLAISSILFVVSLSMAIEKPSLCWLSHIGMASMNIYLMHILAGSGVRVVLTKVLGIQSFSVHLTAGCLVAIVAPLIALKIFEMIKLRFIFSAPISKWFGSKEGEMKSQSA</sequence>
<dbReference type="Proteomes" id="UP000018211">
    <property type="component" value="Unassembled WGS sequence"/>
</dbReference>
<dbReference type="Pfam" id="PF01757">
    <property type="entry name" value="Acyl_transf_3"/>
    <property type="match status" value="1"/>
</dbReference>
<feature type="transmembrane region" description="Helical" evidence="7">
    <location>
        <begin position="7"/>
        <end position="25"/>
    </location>
</feature>
<feature type="domain" description="Acyltransferase 3" evidence="8">
    <location>
        <begin position="6"/>
        <end position="311"/>
    </location>
</feature>
<comment type="similarity">
    <text evidence="2">Belongs to the acyltransferase 3 family.</text>
</comment>
<dbReference type="GO" id="GO:0005886">
    <property type="term" value="C:plasma membrane"/>
    <property type="evidence" value="ECO:0007669"/>
    <property type="project" value="UniProtKB-SubCell"/>
</dbReference>
<keyword evidence="3" id="KW-1003">Cell membrane</keyword>
<gene>
    <name evidence="9" type="ORF">VIBNISOn1_830041</name>
</gene>
<dbReference type="RefSeq" id="WP_022613589.1">
    <property type="nucleotide sequence ID" value="NZ_LK391965.1"/>
</dbReference>
<evidence type="ECO:0000313" key="10">
    <source>
        <dbReference type="Proteomes" id="UP000018211"/>
    </source>
</evidence>
<dbReference type="AlphaFoldDB" id="A0AAV2VYL2"/>
<evidence type="ECO:0000256" key="1">
    <source>
        <dbReference type="ARBA" id="ARBA00004651"/>
    </source>
</evidence>
<organism evidence="9 10">
    <name type="scientific">Vibrio nigripulchritudo SOn1</name>
    <dbReference type="NCBI Taxonomy" id="1238450"/>
    <lineage>
        <taxon>Bacteria</taxon>
        <taxon>Pseudomonadati</taxon>
        <taxon>Pseudomonadota</taxon>
        <taxon>Gammaproteobacteria</taxon>
        <taxon>Vibrionales</taxon>
        <taxon>Vibrionaceae</taxon>
        <taxon>Vibrio</taxon>
    </lineage>
</organism>
<evidence type="ECO:0000256" key="5">
    <source>
        <dbReference type="ARBA" id="ARBA00022989"/>
    </source>
</evidence>
<dbReference type="GO" id="GO:0016413">
    <property type="term" value="F:O-acetyltransferase activity"/>
    <property type="evidence" value="ECO:0007669"/>
    <property type="project" value="TreeGrafter"/>
</dbReference>
<feature type="transmembrane region" description="Helical" evidence="7">
    <location>
        <begin position="124"/>
        <end position="142"/>
    </location>
</feature>
<dbReference type="InterPro" id="IPR002656">
    <property type="entry name" value="Acyl_transf_3_dom"/>
</dbReference>
<comment type="subcellular location">
    <subcellularLocation>
        <location evidence="1">Cell membrane</location>
        <topology evidence="1">Multi-pass membrane protein</topology>
    </subcellularLocation>
</comment>
<reference evidence="9 10" key="1">
    <citation type="journal article" date="2013" name="ISME J.">
        <title>Comparative genomics of pathogenic lineages of Vibrio nigripulchritudo identifies virulence-associated traits.</title>
        <authorList>
            <person name="Goudenege D."/>
            <person name="Labreuche Y."/>
            <person name="Krin E."/>
            <person name="Ansquer D."/>
            <person name="Mangenot S."/>
            <person name="Calteau A."/>
            <person name="Medigue C."/>
            <person name="Mazel D."/>
            <person name="Polz M.F."/>
            <person name="Le Roux F."/>
        </authorList>
    </citation>
    <scope>NUCLEOTIDE SEQUENCE [LARGE SCALE GENOMIC DNA]</scope>
    <source>
        <strain evidence="9 10">SOn1</strain>
    </source>
</reference>
<feature type="transmembrane region" description="Helical" evidence="7">
    <location>
        <begin position="84"/>
        <end position="104"/>
    </location>
</feature>
<name>A0AAV2VYL2_9VIBR</name>
<feature type="transmembrane region" description="Helical" evidence="7">
    <location>
        <begin position="204"/>
        <end position="224"/>
    </location>
</feature>
<keyword evidence="5 7" id="KW-1133">Transmembrane helix</keyword>
<feature type="transmembrane region" description="Helical" evidence="7">
    <location>
        <begin position="149"/>
        <end position="167"/>
    </location>
</feature>
<protein>
    <submittedName>
        <fullName evidence="9">Acyltransferase family protein</fullName>
    </submittedName>
</protein>
<dbReference type="EMBL" id="CAOF01000179">
    <property type="protein sequence ID" value="CCO49485.1"/>
    <property type="molecule type" value="Genomic_DNA"/>
</dbReference>
<feature type="transmembrane region" description="Helical" evidence="7">
    <location>
        <begin position="45"/>
        <end position="64"/>
    </location>
</feature>
<evidence type="ECO:0000256" key="4">
    <source>
        <dbReference type="ARBA" id="ARBA00022692"/>
    </source>
</evidence>
<feature type="transmembrane region" description="Helical" evidence="7">
    <location>
        <begin position="258"/>
        <end position="276"/>
    </location>
</feature>
<dbReference type="PANTHER" id="PTHR40074">
    <property type="entry name" value="O-ACETYLTRANSFERASE WECH"/>
    <property type="match status" value="1"/>
</dbReference>
<keyword evidence="9" id="KW-0012">Acyltransferase</keyword>
<evidence type="ECO:0000256" key="7">
    <source>
        <dbReference type="SAM" id="Phobius"/>
    </source>
</evidence>
<dbReference type="GO" id="GO:0009246">
    <property type="term" value="P:enterobacterial common antigen biosynthetic process"/>
    <property type="evidence" value="ECO:0007669"/>
    <property type="project" value="TreeGrafter"/>
</dbReference>
<comment type="caution">
    <text evidence="9">The sequence shown here is derived from an EMBL/GenBank/DDBJ whole genome shotgun (WGS) entry which is preliminary data.</text>
</comment>
<feature type="transmembrane region" description="Helical" evidence="7">
    <location>
        <begin position="288"/>
        <end position="312"/>
    </location>
</feature>
<keyword evidence="4 7" id="KW-0812">Transmembrane</keyword>
<keyword evidence="6 7" id="KW-0472">Membrane</keyword>
<keyword evidence="9" id="KW-0808">Transferase</keyword>
<evidence type="ECO:0000313" key="9">
    <source>
        <dbReference type="EMBL" id="CCO49485.1"/>
    </source>
</evidence>
<feature type="transmembrane region" description="Helical" evidence="7">
    <location>
        <begin position="230"/>
        <end position="251"/>
    </location>
</feature>
<evidence type="ECO:0000256" key="2">
    <source>
        <dbReference type="ARBA" id="ARBA00007400"/>
    </source>
</evidence>
<dbReference type="PANTHER" id="PTHR40074:SF2">
    <property type="entry name" value="O-ACETYLTRANSFERASE WECH"/>
    <property type="match status" value="1"/>
</dbReference>
<proteinExistence type="inferred from homology"/>
<evidence type="ECO:0000256" key="6">
    <source>
        <dbReference type="ARBA" id="ARBA00023136"/>
    </source>
</evidence>
<evidence type="ECO:0000259" key="8">
    <source>
        <dbReference type="Pfam" id="PF01757"/>
    </source>
</evidence>
<evidence type="ECO:0000256" key="3">
    <source>
        <dbReference type="ARBA" id="ARBA00022475"/>
    </source>
</evidence>